<feature type="region of interest" description="Disordered" evidence="1">
    <location>
        <begin position="198"/>
        <end position="287"/>
    </location>
</feature>
<dbReference type="EMBL" id="VCAZ01000115">
    <property type="protein sequence ID" value="TSU11363.1"/>
    <property type="molecule type" value="Genomic_DNA"/>
</dbReference>
<accession>A0A556V471</accession>
<protein>
    <submittedName>
        <fullName evidence="2">Uncharacterized protein</fullName>
    </submittedName>
</protein>
<dbReference type="AlphaFoldDB" id="A0A556V471"/>
<proteinExistence type="predicted"/>
<keyword evidence="3" id="KW-1185">Reference proteome</keyword>
<evidence type="ECO:0000256" key="1">
    <source>
        <dbReference type="SAM" id="MobiDB-lite"/>
    </source>
</evidence>
<name>A0A556V471_BAGYA</name>
<reference evidence="2 3" key="1">
    <citation type="journal article" date="2019" name="Genome Biol. Evol.">
        <title>Whole-Genome Sequencing of the Giant Devil Catfish, Bagarius yarrelli.</title>
        <authorList>
            <person name="Jiang W."/>
            <person name="Lv Y."/>
            <person name="Cheng L."/>
            <person name="Yang K."/>
            <person name="Chao B."/>
            <person name="Wang X."/>
            <person name="Li Y."/>
            <person name="Pan X."/>
            <person name="You X."/>
            <person name="Zhang Y."/>
            <person name="Yang J."/>
            <person name="Li J."/>
            <person name="Zhang X."/>
            <person name="Liu S."/>
            <person name="Sun C."/>
            <person name="Yang J."/>
            <person name="Shi Q."/>
        </authorList>
    </citation>
    <scope>NUCLEOTIDE SEQUENCE [LARGE SCALE GENOMIC DNA]</scope>
    <source>
        <strain evidence="2">JWS20170419001</strain>
        <tissue evidence="2">Muscle</tissue>
    </source>
</reference>
<dbReference type="Proteomes" id="UP000319801">
    <property type="component" value="Unassembled WGS sequence"/>
</dbReference>
<comment type="caution">
    <text evidence="2">The sequence shown here is derived from an EMBL/GenBank/DDBJ whole genome shotgun (WGS) entry which is preliminary data.</text>
</comment>
<evidence type="ECO:0000313" key="3">
    <source>
        <dbReference type="Proteomes" id="UP000319801"/>
    </source>
</evidence>
<evidence type="ECO:0000313" key="2">
    <source>
        <dbReference type="EMBL" id="TSU11363.1"/>
    </source>
</evidence>
<feature type="compositionally biased region" description="Basic and acidic residues" evidence="1">
    <location>
        <begin position="198"/>
        <end position="213"/>
    </location>
</feature>
<gene>
    <name evidence="2" type="ORF">Baya_12819</name>
</gene>
<sequence>MKRILFSFYTISVLNNLESTAEVAIQAILPLSTVSRWLWLFLLQEAEQLLLRHLGFKRHDEVLRSAVAIWENLINHRLEEDAQIAIRTHLPAGFSLKTTSVYIFHISQSLRRFNVTNPRQATKATCLDISACLQDMLINIKNPQAPLAQINLGSLIASSSCQPIASPRLADAGAPQAQQKTLVFTEDKWDGITVEEFREERRGEERRGEERSKKERRGKKREKRGEERSRKERRGEGQESREEERKERRGEERRGEERGEERRKDERRGGKIKGNERRGVERRGKKS</sequence>
<organism evidence="2 3">
    <name type="scientific">Bagarius yarrelli</name>
    <name type="common">Goonch</name>
    <name type="synonym">Bagrus yarrelli</name>
    <dbReference type="NCBI Taxonomy" id="175774"/>
    <lineage>
        <taxon>Eukaryota</taxon>
        <taxon>Metazoa</taxon>
        <taxon>Chordata</taxon>
        <taxon>Craniata</taxon>
        <taxon>Vertebrata</taxon>
        <taxon>Euteleostomi</taxon>
        <taxon>Actinopterygii</taxon>
        <taxon>Neopterygii</taxon>
        <taxon>Teleostei</taxon>
        <taxon>Ostariophysi</taxon>
        <taxon>Siluriformes</taxon>
        <taxon>Sisoridae</taxon>
        <taxon>Sisorinae</taxon>
        <taxon>Bagarius</taxon>
    </lineage>
</organism>
<feature type="compositionally biased region" description="Basic and acidic residues" evidence="1">
    <location>
        <begin position="223"/>
        <end position="287"/>
    </location>
</feature>